<evidence type="ECO:0000313" key="3">
    <source>
        <dbReference type="Proteomes" id="UP000005697"/>
    </source>
</evidence>
<feature type="compositionally biased region" description="Basic and acidic residues" evidence="1">
    <location>
        <begin position="1"/>
        <end position="13"/>
    </location>
</feature>
<gene>
    <name evidence="2" type="ORF">HMPREF9141_2016</name>
</gene>
<evidence type="ECO:0000256" key="1">
    <source>
        <dbReference type="SAM" id="MobiDB-lite"/>
    </source>
</evidence>
<protein>
    <submittedName>
        <fullName evidence="2">Uncharacterized protein</fullName>
    </submittedName>
</protein>
<name>F0F8U9_9BACT</name>
<feature type="region of interest" description="Disordered" evidence="1">
    <location>
        <begin position="1"/>
        <end position="26"/>
    </location>
</feature>
<dbReference type="STRING" id="888743.HMPREF9141_2016"/>
<evidence type="ECO:0000313" key="2">
    <source>
        <dbReference type="EMBL" id="EGC19476.1"/>
    </source>
</evidence>
<sequence>MDGLQLRKIERSLSADGRVQESGMKTSPEACLMPLFHFRPSIERGHLPD</sequence>
<comment type="caution">
    <text evidence="2">The sequence shown here is derived from an EMBL/GenBank/DDBJ whole genome shotgun (WGS) entry which is preliminary data.</text>
</comment>
<keyword evidence="3" id="KW-1185">Reference proteome</keyword>
<reference evidence="2 3" key="1">
    <citation type="submission" date="2011-01" db="EMBL/GenBank/DDBJ databases">
        <authorList>
            <person name="Muzny D."/>
            <person name="Qin X."/>
            <person name="Deng J."/>
            <person name="Jiang H."/>
            <person name="Liu Y."/>
            <person name="Qu J."/>
            <person name="Song X.-Z."/>
            <person name="Zhang L."/>
            <person name="Thornton R."/>
            <person name="Coyle M."/>
            <person name="Francisco L."/>
            <person name="Jackson L."/>
            <person name="Javaid M."/>
            <person name="Korchina V."/>
            <person name="Kovar C."/>
            <person name="Mata R."/>
            <person name="Mathew T."/>
            <person name="Ngo R."/>
            <person name="Nguyen L."/>
            <person name="Nguyen N."/>
            <person name="Okwuonu G."/>
            <person name="Ongeri F."/>
            <person name="Pham C."/>
            <person name="Simmons D."/>
            <person name="Wilczek-Boney K."/>
            <person name="Hale W."/>
            <person name="Jakkamsetti A."/>
            <person name="Pham P."/>
            <person name="Ruth R."/>
            <person name="San Lucas F."/>
            <person name="Warren J."/>
            <person name="Zhang J."/>
            <person name="Zhao Z."/>
            <person name="Zhou C."/>
            <person name="Zhu D."/>
            <person name="Lee S."/>
            <person name="Bess C."/>
            <person name="Blankenburg K."/>
            <person name="Forbes L."/>
            <person name="Fu Q."/>
            <person name="Gubbala S."/>
            <person name="Hirani K."/>
            <person name="Jayaseelan J.C."/>
            <person name="Lara F."/>
            <person name="Munidasa M."/>
            <person name="Palculict T."/>
            <person name="Patil S."/>
            <person name="Pu L.-L."/>
            <person name="Saada N."/>
            <person name="Tang L."/>
            <person name="Weissenberger G."/>
            <person name="Zhu Y."/>
            <person name="Hemphill L."/>
            <person name="Shang Y."/>
            <person name="Youmans B."/>
            <person name="Ayvaz T."/>
            <person name="Ross M."/>
            <person name="Santibanez J."/>
            <person name="Aqrawi P."/>
            <person name="Gross S."/>
            <person name="Joshi V."/>
            <person name="Fowler G."/>
            <person name="Nazareth L."/>
            <person name="Reid J."/>
            <person name="Worley K."/>
            <person name="Petrosino J."/>
            <person name="Highlander S."/>
            <person name="Gibbs R."/>
        </authorList>
    </citation>
    <scope>NUCLEOTIDE SEQUENCE [LARGE SCALE GENOMIC DNA]</scope>
    <source>
        <strain evidence="2 3">DSM 16608</strain>
    </source>
</reference>
<proteinExistence type="predicted"/>
<dbReference type="HOGENOM" id="CLU_3139186_0_0_10"/>
<accession>F0F8U9</accession>
<dbReference type="AlphaFoldDB" id="F0F8U9"/>
<organism evidence="2 3">
    <name type="scientific">Prevotella multiformis DSM 16608</name>
    <dbReference type="NCBI Taxonomy" id="888743"/>
    <lineage>
        <taxon>Bacteria</taxon>
        <taxon>Pseudomonadati</taxon>
        <taxon>Bacteroidota</taxon>
        <taxon>Bacteroidia</taxon>
        <taxon>Bacteroidales</taxon>
        <taxon>Prevotellaceae</taxon>
        <taxon>Prevotella</taxon>
    </lineage>
</organism>
<dbReference type="EMBL" id="AEWX01000027">
    <property type="protein sequence ID" value="EGC19476.1"/>
    <property type="molecule type" value="Genomic_DNA"/>
</dbReference>
<dbReference type="Proteomes" id="UP000005697">
    <property type="component" value="Unassembled WGS sequence"/>
</dbReference>